<accession>A0ACC7P2D8</accession>
<name>A0ACC7P2D8_9BACL</name>
<keyword evidence="2" id="KW-1185">Reference proteome</keyword>
<evidence type="ECO:0000313" key="2">
    <source>
        <dbReference type="Proteomes" id="UP001631969"/>
    </source>
</evidence>
<dbReference type="Proteomes" id="UP001631969">
    <property type="component" value="Unassembled WGS sequence"/>
</dbReference>
<dbReference type="EMBL" id="JBJURJ010000015">
    <property type="protein sequence ID" value="MFM9330832.1"/>
    <property type="molecule type" value="Genomic_DNA"/>
</dbReference>
<evidence type="ECO:0000313" key="1">
    <source>
        <dbReference type="EMBL" id="MFM9330832.1"/>
    </source>
</evidence>
<protein>
    <submittedName>
        <fullName evidence="1">Nitrous oxide-stimulated promoter family protein</fullName>
    </submittedName>
</protein>
<sequence length="108" mass="12494">MPKTQIVKEKEIVHKMIAIYCRGSGHGKEQLCPECAALLEYAGKRLDHCRFGEEKPFCKHCPIHCYNKDMRAQIRTVMRYSGPRIMLYHPLAAAEHLVSTVKQRIARK</sequence>
<reference evidence="1" key="1">
    <citation type="submission" date="2024-12" db="EMBL/GenBank/DDBJ databases">
        <authorList>
            <person name="Wu N."/>
        </authorList>
    </citation>
    <scope>NUCLEOTIDE SEQUENCE</scope>
    <source>
        <strain evidence="1">P15</strain>
    </source>
</reference>
<proteinExistence type="predicted"/>
<comment type="caution">
    <text evidence="1">The sequence shown here is derived from an EMBL/GenBank/DDBJ whole genome shotgun (WGS) entry which is preliminary data.</text>
</comment>
<gene>
    <name evidence="1" type="ORF">ACI1P1_21310</name>
</gene>
<organism evidence="1 2">
    <name type="scientific">Paenibacillus mesotrionivorans</name>
    <dbReference type="NCBI Taxonomy" id="3160968"/>
    <lineage>
        <taxon>Bacteria</taxon>
        <taxon>Bacillati</taxon>
        <taxon>Bacillota</taxon>
        <taxon>Bacilli</taxon>
        <taxon>Bacillales</taxon>
        <taxon>Paenibacillaceae</taxon>
        <taxon>Paenibacillus</taxon>
    </lineage>
</organism>